<evidence type="ECO:0000313" key="7">
    <source>
        <dbReference type="WBParaSite" id="TASK_0000053501-mRNA-1"/>
    </source>
</evidence>
<dbReference type="GO" id="GO:0007076">
    <property type="term" value="P:mitotic chromosome condensation"/>
    <property type="evidence" value="ECO:0007669"/>
    <property type="project" value="TreeGrafter"/>
</dbReference>
<feature type="region of interest" description="Disordered" evidence="3">
    <location>
        <begin position="1"/>
        <end position="52"/>
    </location>
</feature>
<gene>
    <name evidence="5" type="ORF">TASK_LOCUS536</name>
</gene>
<dbReference type="WBParaSite" id="TASK_0000053501-mRNA-1">
    <property type="protein sequence ID" value="TASK_0000053501-mRNA-1"/>
    <property type="gene ID" value="TASK_0000053501"/>
</dbReference>
<feature type="region of interest" description="Disordered" evidence="3">
    <location>
        <begin position="455"/>
        <end position="489"/>
    </location>
</feature>
<feature type="coiled-coil region" evidence="2">
    <location>
        <begin position="2093"/>
        <end position="2120"/>
    </location>
</feature>
<keyword evidence="1 2" id="KW-0175">Coiled coil</keyword>
<feature type="coiled-coil region" evidence="2">
    <location>
        <begin position="954"/>
        <end position="1096"/>
    </location>
</feature>
<reference evidence="7" key="1">
    <citation type="submission" date="2016-04" db="UniProtKB">
        <authorList>
            <consortium name="WormBaseParasite"/>
        </authorList>
    </citation>
    <scope>IDENTIFICATION</scope>
</reference>
<dbReference type="Gene3D" id="1.20.5.1160">
    <property type="entry name" value="Vasodilator-stimulated phosphoprotein"/>
    <property type="match status" value="1"/>
</dbReference>
<feature type="coiled-coil region" evidence="2">
    <location>
        <begin position="519"/>
        <end position="567"/>
    </location>
</feature>
<protein>
    <submittedName>
        <fullName evidence="7">Rootletin</fullName>
    </submittedName>
</protein>
<reference evidence="5 6" key="2">
    <citation type="submission" date="2018-11" db="EMBL/GenBank/DDBJ databases">
        <authorList>
            <consortium name="Pathogen Informatics"/>
        </authorList>
    </citation>
    <scope>NUCLEOTIDE SEQUENCE [LARGE SCALE GENOMIC DNA]</scope>
</reference>
<dbReference type="GO" id="GO:0000793">
    <property type="term" value="C:condensed chromosome"/>
    <property type="evidence" value="ECO:0007669"/>
    <property type="project" value="TreeGrafter"/>
</dbReference>
<proteinExistence type="predicted"/>
<feature type="coiled-coil region" evidence="2">
    <location>
        <begin position="358"/>
        <end position="385"/>
    </location>
</feature>
<feature type="coiled-coil region" evidence="2">
    <location>
        <begin position="1902"/>
        <end position="2048"/>
    </location>
</feature>
<dbReference type="PANTHER" id="PTHR43941:SF1">
    <property type="entry name" value="STRUCTURAL MAINTENANCE OF CHROMOSOMES PROTEIN 2"/>
    <property type="match status" value="1"/>
</dbReference>
<dbReference type="Pfam" id="PF15035">
    <property type="entry name" value="Rootletin"/>
    <property type="match status" value="1"/>
</dbReference>
<dbReference type="GO" id="GO:0000785">
    <property type="term" value="C:chromatin"/>
    <property type="evidence" value="ECO:0007669"/>
    <property type="project" value="TreeGrafter"/>
</dbReference>
<dbReference type="InterPro" id="IPR055167">
    <property type="entry name" value="Rootletin-like_CC"/>
</dbReference>
<organism evidence="7">
    <name type="scientific">Taenia asiatica</name>
    <name type="common">Asian tapeworm</name>
    <dbReference type="NCBI Taxonomy" id="60517"/>
    <lineage>
        <taxon>Eukaryota</taxon>
        <taxon>Metazoa</taxon>
        <taxon>Spiralia</taxon>
        <taxon>Lophotrochozoa</taxon>
        <taxon>Platyhelminthes</taxon>
        <taxon>Cestoda</taxon>
        <taxon>Eucestoda</taxon>
        <taxon>Cyclophyllidea</taxon>
        <taxon>Taeniidae</taxon>
        <taxon>Taenia</taxon>
    </lineage>
</organism>
<dbReference type="Proteomes" id="UP000282613">
    <property type="component" value="Unassembled WGS sequence"/>
</dbReference>
<evidence type="ECO:0000256" key="1">
    <source>
        <dbReference type="ARBA" id="ARBA00023054"/>
    </source>
</evidence>
<sequence length="2228" mass="256060">MAASETSNSTPHQTLTTEEELGGIATPKGHAIQEAKTTDSRTISPPNNPEPLSLLVESQRLQREMLRIEMSEGVELPLPSQRPEVSLVQSMPSPTRTRMQLLETELLEHKRKVASLQEGNQRHQKLIQTLQGQLTQYKRKNTDLEMEVEDLKLEVQKNAKKLQSKEMEHDSRLDARESMAKMREESLIAELENLTTTLEAERNKSAEFSRANEVLQDQLEEAAAANQGLSRDVAQLTQAWRQATQQLEKREVDWQNEETAFNEYFATEHNRLLALWREVVGLRRAFAELRHQTALDFTQMNSEIMRMGQSLQSACTALGNNLKAAELESADALAKSQRQLLAEEADAKARSQSMAESLARSQARLVEAEDQIMQLNRRVQELLTEVSILSHYITTSRYRLHKKHLPDMLSTSCTPQTVLADTANADVDESQEPFMVSFQHQMQTGDWMEDEAGVLATPRPRSPRSTSPPNDHHSLPRLSAFPRSPSTTPTLKLAETSVSAVQSALNRRATQVQALRLKLSSLRGRFEGMNKRFEESEEERTRLVEHVSNLRTDLDLVRKEVDALRVERDKTKHALSISMEERNILERTRTTNTEQINSLQTELEQFRQLLHETSKERDSLVEQRNIKQLEYEREVRETARLQRTLDQAETRISQLREELSAARSEEEQLEKRNSTLSNDYSEVTGKLERAERQICELNEQLDSIQQEKQMVQDRVISLESVIEARERERSDLTLQLNLSTSNETRALEERNHLRAETQQLRNQLSRTDAELQMSSAELGRLRDTLARTEQQHVQTEAEALRANREREELAEAVAAANRQVINLTEETEKLRRELGQQAGIVSRLNEEREEVMRDKDDLSSRLSLNERERRHLSDLVSKLRTDREVLDNEAFLAQRQITELKNKVEKQETDIANLTLRRNTLQGMSVDPNHFSTLPQFNNETELSKIQRQRDRLGAKYTAEVEELRVNLATAERRLAEAEEAAVQAVMRADRAAAEATKASIRETDRLGMSERELQRWGEEQARLNHELKLAQRQVLLLERDDALMRAEQERQKVLALAAEDHATVRERILLLQETIADLEKNLDRTRREAALRAEKDDVALKATTEDLRACREQFEEFKASREKEVLGLKAEVKALESSLERTVHEYNEVQLQLRVCEGSRYTNRSDYSETAKLLRETEESRNNLRREVVDLRKQLNEIESTKSTLEMTIKEMRHRMHELEAERGGQSCILNEMRERLEHTEREHCNRNEKLHTLAIPKSRDNSAMEELRRKLSECELANAKLQQNCAELRTNLGEEIANLEEVKRECVMLRKQLAEEEAVRRDLEAELSSLQRRHAGAEDHPRAHEWTTGLSTEETSRDYKRLEEVKRTLQSRLDTSEQVNARLSADLNSAQRRLQALQLEFTASTESRLDAESRLASIHSLLRHYLGFRQRQGSSPVLILNSKKRMSDIDEEDVALVGDSGYDQANHKHHIDQRPRSISPSKNCYFRDRWFQTRTNALHHYSCVYSVCLPRNIEQNNLGSKSLSAERRARLSTATWSEAQAEGGAFQKTTAVATATTTTNTTGTTAISSSSDSLGRSLNWRTSSTSSHPRQGADLDPDAVSCVLREILRQMAQLEKERDDAVMAKRINEEKLNDVTSQLNEKSDEAQQLRQIIHSIEEEQKSLSEKLHQSHDELLNKDAELRRMKKERDAAVVRVEELQRRSQLMEEECKVIQDRLNASKTQEAKAAEEHRRELRKSLEEAEARLVTAESARRTLQADLHRQKVITSDKSAEIETLKSRLESTQSELSGLHEKLAEASAAIDRLGQQCEHTVQSESEARTKAQRFAERVTELEQENAQLQERLSSAQRLMNNMDHDNRLMQVCALFPPSFSLNYLDMFVIDLEERFENTQTSLCDCKEQLEQVNARIQKLQGELAEADLVRCDLEAQNRQLTRQKNDQEMLQKDLTQQIISIKLEKENTQTKLDNLLKNQKEWEKMKGDLEFEVNDLKEKLKELHVNFDHITRERLREKELNSVLVSSQEDVRKRTQKLEEENLDYRRQVQRLSAQLALREESHASRMDELLRQRNAQMETELEKKCAALIQCEKTLKAKEMSHSQRVKTLEEQIRMLNDQLSHEANRRQLYMSTSRLPIVSPSVGHYPSASHLSHTMTQSHETLVNPQEFVNSPEGFIVARPLRAPQPQSTATVTTTVLAGRAPTVDAALSVSVQTESRPAASTSGTQTPSTRIP</sequence>
<dbReference type="GO" id="GO:0000796">
    <property type="term" value="C:condensin complex"/>
    <property type="evidence" value="ECO:0007669"/>
    <property type="project" value="TreeGrafter"/>
</dbReference>
<feature type="coiled-coil region" evidence="2">
    <location>
        <begin position="1606"/>
        <end position="1858"/>
    </location>
</feature>
<dbReference type="EMBL" id="UYRS01000071">
    <property type="protein sequence ID" value="VDK21213.1"/>
    <property type="molecule type" value="Genomic_DNA"/>
</dbReference>
<feature type="compositionally biased region" description="Polar residues" evidence="3">
    <location>
        <begin position="1"/>
        <end position="16"/>
    </location>
</feature>
<evidence type="ECO:0000256" key="2">
    <source>
        <dbReference type="SAM" id="Coils"/>
    </source>
</evidence>
<feature type="coiled-coil region" evidence="2">
    <location>
        <begin position="1266"/>
        <end position="1402"/>
    </location>
</feature>
<dbReference type="PANTHER" id="PTHR43941">
    <property type="entry name" value="STRUCTURAL MAINTENANCE OF CHROMOSOMES PROTEIN 2"/>
    <property type="match status" value="1"/>
</dbReference>
<feature type="compositionally biased region" description="Low complexity" evidence="3">
    <location>
        <begin position="1563"/>
        <end position="1575"/>
    </location>
</feature>
<evidence type="ECO:0000259" key="4">
    <source>
        <dbReference type="Pfam" id="PF15035"/>
    </source>
</evidence>
<dbReference type="OrthoDB" id="3549872at2759"/>
<evidence type="ECO:0000256" key="3">
    <source>
        <dbReference type="SAM" id="MobiDB-lite"/>
    </source>
</evidence>
<feature type="coiled-coil region" evidence="2">
    <location>
        <begin position="596"/>
        <end position="707"/>
    </location>
</feature>
<name>A0A158R6M6_TAEAS</name>
<feature type="compositionally biased region" description="Low complexity" evidence="3">
    <location>
        <begin position="457"/>
        <end position="469"/>
    </location>
</feature>
<feature type="coiled-coil region" evidence="2">
    <location>
        <begin position="99"/>
        <end position="239"/>
    </location>
</feature>
<dbReference type="STRING" id="60517.A0A158R6M6"/>
<dbReference type="SUPFAM" id="SSF57997">
    <property type="entry name" value="Tropomyosin"/>
    <property type="match status" value="1"/>
</dbReference>
<dbReference type="GO" id="GO:0003682">
    <property type="term" value="F:chromatin binding"/>
    <property type="evidence" value="ECO:0007669"/>
    <property type="project" value="TreeGrafter"/>
</dbReference>
<feature type="coiled-coil region" evidence="2">
    <location>
        <begin position="1133"/>
        <end position="1223"/>
    </location>
</feature>
<feature type="region of interest" description="Disordered" evidence="3">
    <location>
        <begin position="1563"/>
        <end position="1596"/>
    </location>
</feature>
<feature type="domain" description="Rootletin-like coiled-coil" evidence="4">
    <location>
        <begin position="110"/>
        <end position="307"/>
    </location>
</feature>
<keyword evidence="6" id="KW-1185">Reference proteome</keyword>
<feature type="compositionally biased region" description="Polar residues" evidence="3">
    <location>
        <begin position="1576"/>
        <end position="1591"/>
    </location>
</feature>
<feature type="coiled-coil region" evidence="2">
    <location>
        <begin position="743"/>
        <end position="917"/>
    </location>
</feature>
<feature type="region of interest" description="Disordered" evidence="3">
    <location>
        <begin position="2205"/>
        <end position="2228"/>
    </location>
</feature>
<evidence type="ECO:0000313" key="6">
    <source>
        <dbReference type="Proteomes" id="UP000282613"/>
    </source>
</evidence>
<evidence type="ECO:0000313" key="5">
    <source>
        <dbReference type="EMBL" id="VDK21213.1"/>
    </source>
</evidence>
<accession>A0A158R6M6</accession>